<dbReference type="GO" id="GO:0016787">
    <property type="term" value="F:hydrolase activity"/>
    <property type="evidence" value="ECO:0007669"/>
    <property type="project" value="UniProtKB-ARBA"/>
</dbReference>
<dbReference type="PANTHER" id="PTHR10151">
    <property type="entry name" value="ECTONUCLEOTIDE PYROPHOSPHATASE/PHOSPHODIESTERASE"/>
    <property type="match status" value="1"/>
</dbReference>
<evidence type="ECO:0000313" key="1">
    <source>
        <dbReference type="EMBL" id="CAA9472916.1"/>
    </source>
</evidence>
<dbReference type="Pfam" id="PF01663">
    <property type="entry name" value="Phosphodiest"/>
    <property type="match status" value="1"/>
</dbReference>
<protein>
    <recommendedName>
        <fullName evidence="2">Alkaline phosphatase family protein</fullName>
    </recommendedName>
</protein>
<dbReference type="Gene3D" id="3.40.720.10">
    <property type="entry name" value="Alkaline Phosphatase, subunit A"/>
    <property type="match status" value="1"/>
</dbReference>
<reference evidence="1" key="1">
    <citation type="submission" date="2020-02" db="EMBL/GenBank/DDBJ databases">
        <authorList>
            <person name="Meier V. D."/>
        </authorList>
    </citation>
    <scope>NUCLEOTIDE SEQUENCE</scope>
    <source>
        <strain evidence="1">AVDCRST_MAG69</strain>
    </source>
</reference>
<evidence type="ECO:0008006" key="2">
    <source>
        <dbReference type="Google" id="ProtNLM"/>
    </source>
</evidence>
<dbReference type="PANTHER" id="PTHR10151:SF120">
    <property type="entry name" value="BIS(5'-ADENOSYL)-TRIPHOSPHATASE"/>
    <property type="match status" value="1"/>
</dbReference>
<dbReference type="InterPro" id="IPR002591">
    <property type="entry name" value="Phosphodiest/P_Trfase"/>
</dbReference>
<dbReference type="AlphaFoldDB" id="A0A6J4RM54"/>
<organism evidence="1">
    <name type="scientific">uncultured Solirubrobacteraceae bacterium</name>
    <dbReference type="NCBI Taxonomy" id="1162706"/>
    <lineage>
        <taxon>Bacteria</taxon>
        <taxon>Bacillati</taxon>
        <taxon>Actinomycetota</taxon>
        <taxon>Thermoleophilia</taxon>
        <taxon>Solirubrobacterales</taxon>
        <taxon>Solirubrobacteraceae</taxon>
        <taxon>environmental samples</taxon>
    </lineage>
</organism>
<dbReference type="EMBL" id="CADCVP010000029">
    <property type="protein sequence ID" value="CAA9472916.1"/>
    <property type="molecule type" value="Genomic_DNA"/>
</dbReference>
<gene>
    <name evidence="1" type="ORF">AVDCRST_MAG69-222</name>
</gene>
<sequence length="498" mass="54871">MAETRRQPRRKLVLVVVDAMKPAMLHRAVAEGRAPAFGALLERGTHVDNCSSAFPSVTPICAATIATGTWQDRHNIPGMTWYHREQGRYVEYGTSFRASQAFGFKRSLTDTIYNMNGEHLAGQVETLFETFDDADLRTAATTFLIYRGRHEQQPADDNALARIASAVFRHPVKGPRELFYADLFASRPTACRSQLGLRGNRDQHSGCIGEHLVEQDLFDFLLLSLPDNDSHSHRRGPDAQVDSLAVADLALSRVMDAGGGVDAFLEDHAVIVCSDHSQSEVKATIDLFEAFDDWSVQQATPARRSPAPPAELAVCPNSRAAQFYTLKRGDRRAVRRVERTLADLDGIELTMRRTDHPDGEISVRRGDAELRFGPGGRARDLRGRTWRIEGDEEVLRLERDGDTIQSDDYPDAFARIWAGLRCRAAGDVFASAEPGYEFLDWGGGHHIGGGSHGSLHAVDSNASLLWCGTGPAAASARAQWTLADIAGMAREHFSLPRD</sequence>
<name>A0A6J4RM54_9ACTN</name>
<proteinExistence type="predicted"/>
<accession>A0A6J4RM54</accession>
<dbReference type="SUPFAM" id="SSF53649">
    <property type="entry name" value="Alkaline phosphatase-like"/>
    <property type="match status" value="1"/>
</dbReference>
<dbReference type="InterPro" id="IPR017850">
    <property type="entry name" value="Alkaline_phosphatase_core_sf"/>
</dbReference>